<evidence type="ECO:0000256" key="6">
    <source>
        <dbReference type="ARBA" id="ARBA00047665"/>
    </source>
</evidence>
<keyword evidence="12" id="KW-1185">Reference proteome</keyword>
<evidence type="ECO:0000256" key="5">
    <source>
        <dbReference type="ARBA" id="ARBA00031395"/>
    </source>
</evidence>
<dbReference type="HAMAP" id="MF_00259">
    <property type="entry name" value="GcvT"/>
    <property type="match status" value="1"/>
</dbReference>
<evidence type="ECO:0000313" key="12">
    <source>
        <dbReference type="Proteomes" id="UP000077519"/>
    </source>
</evidence>
<keyword evidence="3 7" id="KW-0032">Aminotransferase</keyword>
<keyword evidence="4 7" id="KW-0808">Transferase</keyword>
<dbReference type="InterPro" id="IPR022903">
    <property type="entry name" value="GcvT_bac"/>
</dbReference>
<accession>A0A177YPA6</accession>
<dbReference type="GO" id="GO:0005829">
    <property type="term" value="C:cytosol"/>
    <property type="evidence" value="ECO:0007669"/>
    <property type="project" value="TreeGrafter"/>
</dbReference>
<dbReference type="NCBIfam" id="NF001567">
    <property type="entry name" value="PRK00389.1"/>
    <property type="match status" value="1"/>
</dbReference>
<dbReference type="InterPro" id="IPR029043">
    <property type="entry name" value="GcvT/YgfZ_C"/>
</dbReference>
<evidence type="ECO:0000256" key="1">
    <source>
        <dbReference type="ARBA" id="ARBA00008609"/>
    </source>
</evidence>
<gene>
    <name evidence="7" type="primary">gcvT</name>
    <name evidence="11" type="ORF">A3K89_00745</name>
</gene>
<dbReference type="GO" id="GO:0005960">
    <property type="term" value="C:glycine cleavage complex"/>
    <property type="evidence" value="ECO:0007669"/>
    <property type="project" value="InterPro"/>
</dbReference>
<comment type="function">
    <text evidence="7">The glycine cleavage system catalyzes the degradation of glycine.</text>
</comment>
<dbReference type="FunFam" id="4.10.1250.10:FF:000001">
    <property type="entry name" value="Aminomethyltransferase"/>
    <property type="match status" value="1"/>
</dbReference>
<comment type="subunit">
    <text evidence="7">The glycine cleavage system is composed of four proteins: P, T, L and H.</text>
</comment>
<feature type="domain" description="GCVT N-terminal" evidence="9">
    <location>
        <begin position="12"/>
        <end position="264"/>
    </location>
</feature>
<dbReference type="NCBIfam" id="TIGR00528">
    <property type="entry name" value="gcvT"/>
    <property type="match status" value="1"/>
</dbReference>
<comment type="caution">
    <text evidence="11">The sequence shown here is derived from an EMBL/GenBank/DDBJ whole genome shotgun (WGS) entry which is preliminary data.</text>
</comment>
<evidence type="ECO:0000256" key="7">
    <source>
        <dbReference type="HAMAP-Rule" id="MF_00259"/>
    </source>
</evidence>
<dbReference type="InterPro" id="IPR027266">
    <property type="entry name" value="TrmE/GcvT-like"/>
</dbReference>
<evidence type="ECO:0000256" key="3">
    <source>
        <dbReference type="ARBA" id="ARBA00022576"/>
    </source>
</evidence>
<evidence type="ECO:0000259" key="10">
    <source>
        <dbReference type="Pfam" id="PF08669"/>
    </source>
</evidence>
<dbReference type="Gene3D" id="3.30.1360.120">
    <property type="entry name" value="Probable tRNA modification gtpase trme, domain 1"/>
    <property type="match status" value="1"/>
</dbReference>
<comment type="similarity">
    <text evidence="1 7">Belongs to the GcvT family.</text>
</comment>
<evidence type="ECO:0000256" key="4">
    <source>
        <dbReference type="ARBA" id="ARBA00022679"/>
    </source>
</evidence>
<evidence type="ECO:0000259" key="9">
    <source>
        <dbReference type="Pfam" id="PF01571"/>
    </source>
</evidence>
<dbReference type="SUPFAM" id="SSF101790">
    <property type="entry name" value="Aminomethyltransferase beta-barrel domain"/>
    <property type="match status" value="1"/>
</dbReference>
<dbReference type="PANTHER" id="PTHR43757:SF2">
    <property type="entry name" value="AMINOMETHYLTRANSFERASE, MITOCHONDRIAL"/>
    <property type="match status" value="1"/>
</dbReference>
<dbReference type="InterPro" id="IPR013977">
    <property type="entry name" value="GcvT_C"/>
</dbReference>
<proteinExistence type="inferred from homology"/>
<evidence type="ECO:0000256" key="2">
    <source>
        <dbReference type="ARBA" id="ARBA00012616"/>
    </source>
</evidence>
<dbReference type="GO" id="GO:0008483">
    <property type="term" value="F:transaminase activity"/>
    <property type="evidence" value="ECO:0007669"/>
    <property type="project" value="UniProtKB-KW"/>
</dbReference>
<comment type="catalytic activity">
    <reaction evidence="6 7">
        <text>N(6)-[(R)-S(8)-aminomethyldihydrolipoyl]-L-lysyl-[protein] + (6S)-5,6,7,8-tetrahydrofolate = N(6)-[(R)-dihydrolipoyl]-L-lysyl-[protein] + (6R)-5,10-methylene-5,6,7,8-tetrahydrofolate + NH4(+)</text>
        <dbReference type="Rhea" id="RHEA:16945"/>
        <dbReference type="Rhea" id="RHEA-COMP:10475"/>
        <dbReference type="Rhea" id="RHEA-COMP:10492"/>
        <dbReference type="ChEBI" id="CHEBI:15636"/>
        <dbReference type="ChEBI" id="CHEBI:28938"/>
        <dbReference type="ChEBI" id="CHEBI:57453"/>
        <dbReference type="ChEBI" id="CHEBI:83100"/>
        <dbReference type="ChEBI" id="CHEBI:83143"/>
        <dbReference type="EC" id="2.1.2.10"/>
    </reaction>
</comment>
<name>A0A177YPA6_9NOCA</name>
<dbReference type="PIRSF" id="PIRSF006487">
    <property type="entry name" value="GcvT"/>
    <property type="match status" value="1"/>
</dbReference>
<dbReference type="EMBL" id="LVHI01000001">
    <property type="protein sequence ID" value="OAK57375.1"/>
    <property type="molecule type" value="Genomic_DNA"/>
</dbReference>
<dbReference type="InterPro" id="IPR006223">
    <property type="entry name" value="GcvT"/>
</dbReference>
<dbReference type="PANTHER" id="PTHR43757">
    <property type="entry name" value="AMINOMETHYLTRANSFERASE"/>
    <property type="match status" value="1"/>
</dbReference>
<dbReference type="GO" id="GO:0004047">
    <property type="term" value="F:aminomethyltransferase activity"/>
    <property type="evidence" value="ECO:0007669"/>
    <property type="project" value="UniProtKB-UniRule"/>
</dbReference>
<dbReference type="SUPFAM" id="SSF103025">
    <property type="entry name" value="Folate-binding domain"/>
    <property type="match status" value="1"/>
</dbReference>
<dbReference type="Pfam" id="PF01571">
    <property type="entry name" value="GCV_T"/>
    <property type="match status" value="1"/>
</dbReference>
<organism evidence="11 12">
    <name type="scientific">Rhodococcoides kyotonense</name>
    <dbReference type="NCBI Taxonomy" id="398843"/>
    <lineage>
        <taxon>Bacteria</taxon>
        <taxon>Bacillati</taxon>
        <taxon>Actinomycetota</taxon>
        <taxon>Actinomycetes</taxon>
        <taxon>Mycobacteriales</taxon>
        <taxon>Nocardiaceae</taxon>
        <taxon>Rhodococcoides</taxon>
    </lineage>
</organism>
<sequence length="366" mass="37968">MSEDTLARGPVHAVHTELGATFAPFGGWEMPVSYAGVVAEHNAVRKNVGLFDVSHLGKALVSGQGAAEFVNSALTADLERIGPGKAQYTLCCTESGGVVDDLIAYFVGPDEVFLIPNAANTAAVVAGLADAAPAGVTVADRHRDFGVFAVQGPASRDVVAALGLPVDMEYMAFADATWNGVPVRVCRTGYTGEHGYELVPSWSDADALFRALVDAVRAAGGLVAGLGARDTLRTEMGYPLHGHELSLEISPLQARCGWAVGWKKDAFWGKDALTAEKAAGPTRTLRGIKAVGRGVLRPGLTVMRDGSAVGTTTSGTFSPSLGVGIALALIDTAANVSDGDEVHVDVRGRMLACETVAPPFVSPNTK</sequence>
<evidence type="ECO:0000256" key="8">
    <source>
        <dbReference type="PIRSR" id="PIRSR006487-1"/>
    </source>
</evidence>
<protein>
    <recommendedName>
        <fullName evidence="2 7">Aminomethyltransferase</fullName>
        <ecNumber evidence="2 7">2.1.2.10</ecNumber>
    </recommendedName>
    <alternativeName>
        <fullName evidence="5 7">Glycine cleavage system T protein</fullName>
    </alternativeName>
</protein>
<dbReference type="RefSeq" id="WP_068420596.1">
    <property type="nucleotide sequence ID" value="NZ_LVHI01000001.1"/>
</dbReference>
<evidence type="ECO:0000313" key="11">
    <source>
        <dbReference type="EMBL" id="OAK57375.1"/>
    </source>
</evidence>
<dbReference type="AlphaFoldDB" id="A0A177YPA6"/>
<dbReference type="Proteomes" id="UP000077519">
    <property type="component" value="Unassembled WGS sequence"/>
</dbReference>
<feature type="domain" description="Aminomethyltransferase C-terminal" evidence="10">
    <location>
        <begin position="283"/>
        <end position="361"/>
    </location>
</feature>
<feature type="binding site" evidence="8">
    <location>
        <position position="197"/>
    </location>
    <ligand>
        <name>substrate</name>
    </ligand>
</feature>
<dbReference type="EC" id="2.1.2.10" evidence="2 7"/>
<dbReference type="InterPro" id="IPR028896">
    <property type="entry name" value="GcvT/YgfZ/DmdA"/>
</dbReference>
<dbReference type="InterPro" id="IPR006222">
    <property type="entry name" value="GCVT_N"/>
</dbReference>
<dbReference type="Pfam" id="PF08669">
    <property type="entry name" value="GCV_T_C"/>
    <property type="match status" value="1"/>
</dbReference>
<reference evidence="11 12" key="1">
    <citation type="submission" date="2016-03" db="EMBL/GenBank/DDBJ databases">
        <title>Genome sequence of Rhodococcus kyotonensis KB10.</title>
        <authorList>
            <person name="Jeong H."/>
            <person name="Hong C.E."/>
            <person name="Jo S.H."/>
            <person name="Park J.M."/>
        </authorList>
    </citation>
    <scope>NUCLEOTIDE SEQUENCE [LARGE SCALE GENOMIC DNA]</scope>
    <source>
        <strain evidence="11 12">KB10</strain>
    </source>
</reference>
<dbReference type="GO" id="GO:0019464">
    <property type="term" value="P:glycine decarboxylation via glycine cleavage system"/>
    <property type="evidence" value="ECO:0007669"/>
    <property type="project" value="UniProtKB-UniRule"/>
</dbReference>